<dbReference type="GO" id="GO:0045197">
    <property type="term" value="P:establishment or maintenance of epithelial cell apical/basal polarity"/>
    <property type="evidence" value="ECO:0007669"/>
    <property type="project" value="TreeGrafter"/>
</dbReference>
<proteinExistence type="predicted"/>
<dbReference type="SMART" id="SM00228">
    <property type="entry name" value="PDZ"/>
    <property type="match status" value="1"/>
</dbReference>
<dbReference type="AlphaFoldDB" id="A0A915I9J9"/>
<dbReference type="PANTHER" id="PTHR23119:SF50">
    <property type="entry name" value="PDZ DOMAIN-CONTAINING PROTEIN"/>
    <property type="match status" value="1"/>
</dbReference>
<protein>
    <submittedName>
        <fullName evidence="3">PDZ domain-containing protein</fullName>
    </submittedName>
</protein>
<dbReference type="GO" id="GO:0045211">
    <property type="term" value="C:postsynaptic membrane"/>
    <property type="evidence" value="ECO:0007669"/>
    <property type="project" value="TreeGrafter"/>
</dbReference>
<keyword evidence="2" id="KW-1185">Reference proteome</keyword>
<dbReference type="InterPro" id="IPR001478">
    <property type="entry name" value="PDZ"/>
</dbReference>
<dbReference type="GO" id="GO:0005912">
    <property type="term" value="C:adherens junction"/>
    <property type="evidence" value="ECO:0007669"/>
    <property type="project" value="TreeGrafter"/>
</dbReference>
<sequence length="136" mass="14696">MTSNVAAFGHEAGEPLECLTLAIELVKETTNDGAKACGLRIGGGIDQDPANSPYSYPDNGIYITHIEPSGPAEKAGLKIHDKILQVNGYDFTMVTHEKAVHYIKKYNVLKMLVARQGVPDIGRSVSVVKPVVYTVQ</sequence>
<dbReference type="GO" id="GO:0014069">
    <property type="term" value="C:postsynaptic density"/>
    <property type="evidence" value="ECO:0007669"/>
    <property type="project" value="TreeGrafter"/>
</dbReference>
<dbReference type="Gene3D" id="2.30.42.10">
    <property type="match status" value="1"/>
</dbReference>
<dbReference type="InterPro" id="IPR036034">
    <property type="entry name" value="PDZ_sf"/>
</dbReference>
<dbReference type="WBParaSite" id="nRc.2.0.1.t10854-RA">
    <property type="protein sequence ID" value="nRc.2.0.1.t10854-RA"/>
    <property type="gene ID" value="nRc.2.0.1.g10854"/>
</dbReference>
<dbReference type="GO" id="GO:0098887">
    <property type="term" value="P:neurotransmitter receptor transport, endosome to postsynaptic membrane"/>
    <property type="evidence" value="ECO:0007669"/>
    <property type="project" value="TreeGrafter"/>
</dbReference>
<dbReference type="GO" id="GO:0016323">
    <property type="term" value="C:basolateral plasma membrane"/>
    <property type="evidence" value="ECO:0007669"/>
    <property type="project" value="TreeGrafter"/>
</dbReference>
<feature type="domain" description="PDZ" evidence="1">
    <location>
        <begin position="22"/>
        <end position="105"/>
    </location>
</feature>
<dbReference type="InterPro" id="IPR050614">
    <property type="entry name" value="Synaptic_Scaffolding_LAP-MAGUK"/>
</dbReference>
<dbReference type="Pfam" id="PF00595">
    <property type="entry name" value="PDZ"/>
    <property type="match status" value="1"/>
</dbReference>
<dbReference type="GO" id="GO:0043113">
    <property type="term" value="P:receptor clustering"/>
    <property type="evidence" value="ECO:0007669"/>
    <property type="project" value="TreeGrafter"/>
</dbReference>
<dbReference type="GO" id="GO:0019901">
    <property type="term" value="F:protein kinase binding"/>
    <property type="evidence" value="ECO:0007669"/>
    <property type="project" value="TreeGrafter"/>
</dbReference>
<name>A0A915I9J9_ROMCU</name>
<dbReference type="GO" id="GO:0098968">
    <property type="term" value="P:neurotransmitter receptor transport postsynaptic membrane to endosome"/>
    <property type="evidence" value="ECO:0007669"/>
    <property type="project" value="TreeGrafter"/>
</dbReference>
<organism evidence="2 3">
    <name type="scientific">Romanomermis culicivorax</name>
    <name type="common">Nematode worm</name>
    <dbReference type="NCBI Taxonomy" id="13658"/>
    <lineage>
        <taxon>Eukaryota</taxon>
        <taxon>Metazoa</taxon>
        <taxon>Ecdysozoa</taxon>
        <taxon>Nematoda</taxon>
        <taxon>Enoplea</taxon>
        <taxon>Dorylaimia</taxon>
        <taxon>Mermithida</taxon>
        <taxon>Mermithoidea</taxon>
        <taxon>Mermithidae</taxon>
        <taxon>Romanomermis</taxon>
    </lineage>
</organism>
<reference evidence="3" key="1">
    <citation type="submission" date="2022-11" db="UniProtKB">
        <authorList>
            <consortium name="WormBaseParasite"/>
        </authorList>
    </citation>
    <scope>IDENTIFICATION</scope>
</reference>
<accession>A0A915I9J9</accession>
<dbReference type="Proteomes" id="UP000887565">
    <property type="component" value="Unplaced"/>
</dbReference>
<dbReference type="GO" id="GO:0098609">
    <property type="term" value="P:cell-cell adhesion"/>
    <property type="evidence" value="ECO:0007669"/>
    <property type="project" value="TreeGrafter"/>
</dbReference>
<dbReference type="PROSITE" id="PS50106">
    <property type="entry name" value="PDZ"/>
    <property type="match status" value="1"/>
</dbReference>
<dbReference type="SUPFAM" id="SSF50156">
    <property type="entry name" value="PDZ domain-like"/>
    <property type="match status" value="1"/>
</dbReference>
<evidence type="ECO:0000313" key="2">
    <source>
        <dbReference type="Proteomes" id="UP000887565"/>
    </source>
</evidence>
<evidence type="ECO:0000259" key="1">
    <source>
        <dbReference type="PROSITE" id="PS50106"/>
    </source>
</evidence>
<dbReference type="PANTHER" id="PTHR23119">
    <property type="entry name" value="DISCS LARGE"/>
    <property type="match status" value="1"/>
</dbReference>
<evidence type="ECO:0000313" key="3">
    <source>
        <dbReference type="WBParaSite" id="nRc.2.0.1.t10854-RA"/>
    </source>
</evidence>